<dbReference type="KEGG" id="hazt:108677882"/>
<evidence type="ECO:0000256" key="2">
    <source>
        <dbReference type="ARBA" id="ARBA00022692"/>
    </source>
</evidence>
<dbReference type="InterPro" id="IPR005821">
    <property type="entry name" value="Ion_trans_dom"/>
</dbReference>
<keyword evidence="7" id="KW-1185">Reference proteome</keyword>
<keyword evidence="5" id="KW-0732">Signal</keyword>
<dbReference type="GeneID" id="108677882"/>
<feature type="domain" description="Ion transport" evidence="6">
    <location>
        <begin position="4"/>
        <end position="68"/>
    </location>
</feature>
<evidence type="ECO:0000313" key="7">
    <source>
        <dbReference type="Proteomes" id="UP000694843"/>
    </source>
</evidence>
<evidence type="ECO:0000313" key="8">
    <source>
        <dbReference type="RefSeq" id="XP_018021674.1"/>
    </source>
</evidence>
<sequence length="87" mass="9609">MAGVLDLFIYTVSLVFICWMPAEVPPQSGAHLLMVLRCLRPLRIFNLVPHMRKVVSELVRGFKEILLVSVGACEGLQGDPAGECRSL</sequence>
<dbReference type="GO" id="GO:0005261">
    <property type="term" value="F:monoatomic cation channel activity"/>
    <property type="evidence" value="ECO:0007669"/>
    <property type="project" value="InterPro"/>
</dbReference>
<reference evidence="8" key="1">
    <citation type="submission" date="2025-08" db="UniProtKB">
        <authorList>
            <consortium name="RefSeq"/>
        </authorList>
    </citation>
    <scope>IDENTIFICATION</scope>
    <source>
        <tissue evidence="8">Whole organism</tissue>
    </source>
</reference>
<dbReference type="Pfam" id="PF00520">
    <property type="entry name" value="Ion_trans"/>
    <property type="match status" value="1"/>
</dbReference>
<dbReference type="RefSeq" id="XP_018021674.1">
    <property type="nucleotide sequence ID" value="XM_018166185.2"/>
</dbReference>
<evidence type="ECO:0000256" key="4">
    <source>
        <dbReference type="ARBA" id="ARBA00023136"/>
    </source>
</evidence>
<evidence type="ECO:0000256" key="3">
    <source>
        <dbReference type="ARBA" id="ARBA00022989"/>
    </source>
</evidence>
<comment type="subcellular location">
    <subcellularLocation>
        <location evidence="1">Membrane</location>
        <topology evidence="1">Multi-pass membrane protein</topology>
    </subcellularLocation>
</comment>
<dbReference type="SUPFAM" id="SSF81324">
    <property type="entry name" value="Voltage-gated potassium channels"/>
    <property type="match status" value="1"/>
</dbReference>
<proteinExistence type="predicted"/>
<dbReference type="AlphaFoldDB" id="A0A8B7P690"/>
<protein>
    <submittedName>
        <fullName evidence="8">Sodium leak channel NALCN-like</fullName>
    </submittedName>
</protein>
<dbReference type="GO" id="GO:0005886">
    <property type="term" value="C:plasma membrane"/>
    <property type="evidence" value="ECO:0007669"/>
    <property type="project" value="TreeGrafter"/>
</dbReference>
<evidence type="ECO:0000256" key="1">
    <source>
        <dbReference type="ARBA" id="ARBA00004141"/>
    </source>
</evidence>
<evidence type="ECO:0000256" key="5">
    <source>
        <dbReference type="SAM" id="SignalP"/>
    </source>
</evidence>
<gene>
    <name evidence="8" type="primary">LOC108677882</name>
</gene>
<dbReference type="Proteomes" id="UP000694843">
    <property type="component" value="Unplaced"/>
</dbReference>
<keyword evidence="3" id="KW-1133">Transmembrane helix</keyword>
<keyword evidence="4" id="KW-0472">Membrane</keyword>
<dbReference type="GO" id="GO:0032224">
    <property type="term" value="P:positive regulation of synaptic transmission, cholinergic"/>
    <property type="evidence" value="ECO:0007669"/>
    <property type="project" value="TreeGrafter"/>
</dbReference>
<dbReference type="PANTHER" id="PTHR46141">
    <property type="entry name" value="SODIUM LEAK CHANNEL NON-SELECTIVE PROTEIN"/>
    <property type="match status" value="1"/>
</dbReference>
<dbReference type="InterPro" id="IPR028823">
    <property type="entry name" value="NALCN"/>
</dbReference>
<keyword evidence="2" id="KW-0812">Transmembrane</keyword>
<name>A0A8B7P690_HYAAZ</name>
<accession>A0A8B7P690</accession>
<organism evidence="7 8">
    <name type="scientific">Hyalella azteca</name>
    <name type="common">Amphipod</name>
    <dbReference type="NCBI Taxonomy" id="294128"/>
    <lineage>
        <taxon>Eukaryota</taxon>
        <taxon>Metazoa</taxon>
        <taxon>Ecdysozoa</taxon>
        <taxon>Arthropoda</taxon>
        <taxon>Crustacea</taxon>
        <taxon>Multicrustacea</taxon>
        <taxon>Malacostraca</taxon>
        <taxon>Eumalacostraca</taxon>
        <taxon>Peracarida</taxon>
        <taxon>Amphipoda</taxon>
        <taxon>Senticaudata</taxon>
        <taxon>Talitrida</taxon>
        <taxon>Talitroidea</taxon>
        <taxon>Hyalellidae</taxon>
        <taxon>Hyalella</taxon>
    </lineage>
</organism>
<dbReference type="OrthoDB" id="6419285at2759"/>
<feature type="signal peptide" evidence="5">
    <location>
        <begin position="1"/>
        <end position="22"/>
    </location>
</feature>
<dbReference type="GO" id="GO:0032230">
    <property type="term" value="P:positive regulation of synaptic transmission, GABAergic"/>
    <property type="evidence" value="ECO:0007669"/>
    <property type="project" value="TreeGrafter"/>
</dbReference>
<evidence type="ECO:0000259" key="6">
    <source>
        <dbReference type="Pfam" id="PF00520"/>
    </source>
</evidence>
<feature type="chain" id="PRO_5034560768" evidence="5">
    <location>
        <begin position="23"/>
        <end position="87"/>
    </location>
</feature>
<dbReference type="PANTHER" id="PTHR46141:SF1">
    <property type="entry name" value="SODIUM LEAK CHANNEL NALCN"/>
    <property type="match status" value="1"/>
</dbReference>